<evidence type="ECO:0000313" key="2">
    <source>
        <dbReference type="Proteomes" id="UP000265509"/>
    </source>
</evidence>
<evidence type="ECO:0008006" key="3">
    <source>
        <dbReference type="Google" id="ProtNLM"/>
    </source>
</evidence>
<name>A0A3L7DVF4_9GAMM</name>
<dbReference type="OrthoDB" id="8537306at2"/>
<proteinExistence type="predicted"/>
<organism evidence="1 2">
    <name type="scientific">Seongchinamella sediminis</name>
    <dbReference type="NCBI Taxonomy" id="2283635"/>
    <lineage>
        <taxon>Bacteria</taxon>
        <taxon>Pseudomonadati</taxon>
        <taxon>Pseudomonadota</taxon>
        <taxon>Gammaproteobacteria</taxon>
        <taxon>Cellvibrionales</taxon>
        <taxon>Halieaceae</taxon>
        <taxon>Seongchinamella</taxon>
    </lineage>
</organism>
<dbReference type="EMBL" id="QRAN01000012">
    <property type="protein sequence ID" value="RLQ21548.1"/>
    <property type="molecule type" value="Genomic_DNA"/>
</dbReference>
<dbReference type="AlphaFoldDB" id="A0A3L7DVF4"/>
<dbReference type="InterPro" id="IPR009061">
    <property type="entry name" value="DNA-bd_dom_put_sf"/>
</dbReference>
<keyword evidence="2" id="KW-1185">Reference proteome</keyword>
<sequence>MNSKEAAATLGYAEKTLRESRVTGTLAGVTTPAYIKRGHRVIYDEEDLLEWTAQFRKITNTSQSSIDLK</sequence>
<gene>
    <name evidence="1" type="ORF">DWB85_12390</name>
</gene>
<accession>A0A3L7DVF4</accession>
<dbReference type="SUPFAM" id="SSF46955">
    <property type="entry name" value="Putative DNA-binding domain"/>
    <property type="match status" value="1"/>
</dbReference>
<reference evidence="1 2" key="1">
    <citation type="submission" date="2018-07" db="EMBL/GenBank/DDBJ databases">
        <title>Halioglobus sp. genome submission.</title>
        <authorList>
            <person name="Ye M.-Q."/>
            <person name="Du Z.-J."/>
        </authorList>
    </citation>
    <scope>NUCLEOTIDE SEQUENCE [LARGE SCALE GENOMIC DNA]</scope>
    <source>
        <strain evidence="1 2">U0301</strain>
    </source>
</reference>
<protein>
    <recommendedName>
        <fullName evidence="3">Helix-turn-helix domain-containing protein</fullName>
    </recommendedName>
</protein>
<dbReference type="RefSeq" id="WP_117955061.1">
    <property type="nucleotide sequence ID" value="NZ_QRAN01000012.1"/>
</dbReference>
<dbReference type="Proteomes" id="UP000265509">
    <property type="component" value="Unassembled WGS sequence"/>
</dbReference>
<comment type="caution">
    <text evidence="1">The sequence shown here is derived from an EMBL/GenBank/DDBJ whole genome shotgun (WGS) entry which is preliminary data.</text>
</comment>
<evidence type="ECO:0000313" key="1">
    <source>
        <dbReference type="EMBL" id="RLQ21548.1"/>
    </source>
</evidence>